<keyword evidence="4 5" id="KW-0539">Nucleus</keyword>
<dbReference type="InterPro" id="IPR001357">
    <property type="entry name" value="BRCT_dom"/>
</dbReference>
<feature type="region of interest" description="Disordered" evidence="6">
    <location>
        <begin position="573"/>
        <end position="607"/>
    </location>
</feature>
<organism evidence="8">
    <name type="scientific">Candidozyma auris</name>
    <name type="common">Yeast</name>
    <name type="synonym">Candida auris</name>
    <dbReference type="NCBI Taxonomy" id="498019"/>
    <lineage>
        <taxon>Eukaryota</taxon>
        <taxon>Fungi</taxon>
        <taxon>Dikarya</taxon>
        <taxon>Ascomycota</taxon>
        <taxon>Saccharomycotina</taxon>
        <taxon>Pichiomycetes</taxon>
        <taxon>Metschnikowiaceae</taxon>
        <taxon>Candidozyma</taxon>
    </lineage>
</organism>
<dbReference type="PROSITE" id="PS50172">
    <property type="entry name" value="BRCT"/>
    <property type="match status" value="1"/>
</dbReference>
<evidence type="ECO:0000256" key="1">
    <source>
        <dbReference type="ARBA" id="ARBA00022517"/>
    </source>
</evidence>
<dbReference type="HAMAP" id="MF_03028">
    <property type="entry name" value="Pescadillo"/>
    <property type="match status" value="1"/>
</dbReference>
<dbReference type="PANTHER" id="PTHR12221:SF6">
    <property type="entry name" value="PESCADILLO HOMOLOG"/>
    <property type="match status" value="1"/>
</dbReference>
<dbReference type="FunFam" id="3.40.50.10190:FF:000067">
    <property type="entry name" value="Pescadillo homolog"/>
    <property type="match status" value="1"/>
</dbReference>
<evidence type="ECO:0000256" key="6">
    <source>
        <dbReference type="SAM" id="MobiDB-lite"/>
    </source>
</evidence>
<evidence type="ECO:0000256" key="4">
    <source>
        <dbReference type="ARBA" id="ARBA00023242"/>
    </source>
</evidence>
<feature type="domain" description="BRCT" evidence="7">
    <location>
        <begin position="355"/>
        <end position="454"/>
    </location>
</feature>
<dbReference type="InterPro" id="IPR036420">
    <property type="entry name" value="BRCT_dom_sf"/>
</dbReference>
<dbReference type="GO" id="GO:0003723">
    <property type="term" value="F:RNA binding"/>
    <property type="evidence" value="ECO:0007669"/>
    <property type="project" value="TreeGrafter"/>
</dbReference>
<feature type="compositionally biased region" description="Basic and acidic residues" evidence="6">
    <location>
        <begin position="295"/>
        <end position="312"/>
    </location>
</feature>
<dbReference type="InterPro" id="IPR010613">
    <property type="entry name" value="PES"/>
</dbReference>
<dbReference type="SUPFAM" id="SSF52113">
    <property type="entry name" value="BRCT domain"/>
    <property type="match status" value="1"/>
</dbReference>
<dbReference type="GO" id="GO:0000466">
    <property type="term" value="P:maturation of 5.8S rRNA from tricistronic rRNA transcript (SSU-rRNA, 5.8S rRNA, LSU-rRNA)"/>
    <property type="evidence" value="ECO:0007669"/>
    <property type="project" value="UniProtKB-UniRule"/>
</dbReference>
<dbReference type="Pfam" id="PF06732">
    <property type="entry name" value="Pescadillo_N"/>
    <property type="match status" value="1"/>
</dbReference>
<feature type="region of interest" description="Disordered" evidence="6">
    <location>
        <begin position="458"/>
        <end position="548"/>
    </location>
</feature>
<dbReference type="GO" id="GO:0043021">
    <property type="term" value="F:ribonucleoprotein complex binding"/>
    <property type="evidence" value="ECO:0007669"/>
    <property type="project" value="UniProtKB-UniRule"/>
</dbReference>
<dbReference type="EMBL" id="CP076749">
    <property type="protein sequence ID" value="QWW22175.1"/>
    <property type="molecule type" value="Genomic_DNA"/>
</dbReference>
<accession>A0A8F2VYP6</accession>
<reference evidence="8" key="1">
    <citation type="submission" date="2021-06" db="EMBL/GenBank/DDBJ databases">
        <title>Candida auris outbreak in lebanese hospital.</title>
        <authorList>
            <person name="Finianos M."/>
        </authorList>
    </citation>
    <scope>NUCLEOTIDE SEQUENCE</scope>
    <source>
        <strain evidence="8">CA7LBN</strain>
    </source>
</reference>
<dbReference type="PANTHER" id="PTHR12221">
    <property type="entry name" value="PESCADILLO - RELATED"/>
    <property type="match status" value="1"/>
</dbReference>
<dbReference type="Gene3D" id="3.40.50.10190">
    <property type="entry name" value="BRCT domain"/>
    <property type="match status" value="1"/>
</dbReference>
<keyword evidence="3" id="KW-0175">Coiled coil</keyword>
<comment type="function">
    <text evidence="5">Component of the NOP7 complex, which is required for maturation of the 25S and 5.8S ribosomal RNAs and formation of the 60S ribosome.</text>
</comment>
<name>A0A8F2VYP6_CANAR</name>
<dbReference type="GO" id="GO:0000463">
    <property type="term" value="P:maturation of LSU-rRNA from tricistronic rRNA transcript (SSU-rRNA, 5.8S rRNA, LSU-rRNA)"/>
    <property type="evidence" value="ECO:0007669"/>
    <property type="project" value="UniProtKB-UniRule"/>
</dbReference>
<dbReference type="GO" id="GO:0030687">
    <property type="term" value="C:preribosome, large subunit precursor"/>
    <property type="evidence" value="ECO:0007669"/>
    <property type="project" value="UniProtKB-UniRule"/>
</dbReference>
<dbReference type="GO" id="GO:0070545">
    <property type="term" value="C:PeBoW complex"/>
    <property type="evidence" value="ECO:0007669"/>
    <property type="project" value="TreeGrafter"/>
</dbReference>
<dbReference type="GO" id="GO:0005654">
    <property type="term" value="C:nucleoplasm"/>
    <property type="evidence" value="ECO:0007669"/>
    <property type="project" value="UniProtKB-SubCell"/>
</dbReference>
<evidence type="ECO:0000256" key="3">
    <source>
        <dbReference type="ARBA" id="ARBA00023054"/>
    </source>
</evidence>
<evidence type="ECO:0000259" key="7">
    <source>
        <dbReference type="PROSITE" id="PS50172"/>
    </source>
</evidence>
<keyword evidence="1 5" id="KW-0690">Ribosome biogenesis</keyword>
<comment type="subunit">
    <text evidence="5">Component of the NOP7 complex, composed of ERB1, NOP7 and YTM1. Within the NOP7 complex ERB1 appears to interact directly with NOP7 and YTM1. The NOP7 complex also associates with the 66S pre-ribosome.</text>
</comment>
<comment type="similarity">
    <text evidence="5">Belongs to the pescadillo family.</text>
</comment>
<evidence type="ECO:0000256" key="2">
    <source>
        <dbReference type="ARBA" id="ARBA00022552"/>
    </source>
</evidence>
<protein>
    <recommendedName>
        <fullName evidence="5">Pescadillo homolog</fullName>
    </recommendedName>
    <alternativeName>
        <fullName evidence="5">Nucleolar protein 7 homolog</fullName>
    </alternativeName>
</protein>
<feature type="compositionally biased region" description="Acidic residues" evidence="6">
    <location>
        <begin position="313"/>
        <end position="330"/>
    </location>
</feature>
<comment type="subcellular location">
    <subcellularLocation>
        <location evidence="5">Nucleus</location>
        <location evidence="5">Nucleolus</location>
    </subcellularLocation>
    <subcellularLocation>
        <location evidence="5">Nucleus</location>
        <location evidence="5">Nucleoplasm</location>
    </subcellularLocation>
</comment>
<sequence>MARIKKKGKSGNAKNFITRNRALRKLQVSLADFRRLCIFKGIYPREPKNKKKANKGSTAPTTFYYGKDIQYLMHEPVLAKFREHKTFSKKLSRALVRNEISDAERLEKHRPKYTLNHLVKERYPTFVDALRDLDDPLNMLFLFANMPATKGVNSRVIKDAQTLSNQWLAYCAKERLIKKVFVSIKGVYYQANVKGQEIRWLVPFKFPSNIPSDIDFRIMVTFLEFYSTLLHFVLFKLYSDAGLVYPPPINTEQLKGIGGLSSYVLKSKDHGVNSLLPATKDESSAGNEDSEDEAVEGKALSKEEIEKAKRADEDEAQSEQEIDIEDTEDVELDQFTSKNKDTGDTLAQPSKFSHPTSVLFTNLIFFVGREVPLDILELCILSAGGKLISEIAMDEMKVNSPEAYAKLDLSNITHQIVDRPKINKKVPGRTYVQPQWVFDSINKAELLPVGHYAPGETLPPHLSPWGDSGSYDPEANKDAAGDAESEEDDEVAVEGDESPDEEESEDEEAAREQKELELEAAGIKYSDNTESEKKKKTKPVKSAEEEEKELKKIMMSNKQKRLYNKVQYGVEKKDSRAEKLAKKRKQLDKAKKQLENEAIPDPNTIEEEITPELVQKLLKQSGISHNLSQQAFKKLEDSLRTQVGFIDELYEPGMSHGERCANNSSSFRLLASDHQPTEPLTLKDLLAEVEQVKKQVDPEKGEQGFNHEVFRNTIKFGI</sequence>
<feature type="region of interest" description="Disordered" evidence="6">
    <location>
        <begin position="276"/>
        <end position="330"/>
    </location>
</feature>
<evidence type="ECO:0000313" key="8">
    <source>
        <dbReference type="EMBL" id="QWW22175.1"/>
    </source>
</evidence>
<proteinExistence type="inferred from homology"/>
<keyword evidence="2 5" id="KW-0698">rRNA processing</keyword>
<dbReference type="CDD" id="cd17709">
    <property type="entry name" value="BRCT_pescadillo_like"/>
    <property type="match status" value="1"/>
</dbReference>
<dbReference type="Proteomes" id="UP000825438">
    <property type="component" value="Chromosome I"/>
</dbReference>
<dbReference type="Pfam" id="PF16589">
    <property type="entry name" value="BRCT_2"/>
    <property type="match status" value="1"/>
</dbReference>
<evidence type="ECO:0000256" key="5">
    <source>
        <dbReference type="HAMAP-Rule" id="MF_03028"/>
    </source>
</evidence>
<gene>
    <name evidence="5" type="primary">NOP7</name>
    <name evidence="8" type="ORF">CA7LBN_000921</name>
</gene>
<feature type="compositionally biased region" description="Acidic residues" evidence="6">
    <location>
        <begin position="481"/>
        <end position="509"/>
    </location>
</feature>
<dbReference type="AlphaFoldDB" id="A0A8F2VYP6"/>